<keyword evidence="2" id="KW-1185">Reference proteome</keyword>
<gene>
    <name evidence="1" type="ORF">ASCRUDRAFT_84727</name>
</gene>
<dbReference type="RefSeq" id="XP_020049453.1">
    <property type="nucleotide sequence ID" value="XM_020194871.1"/>
</dbReference>
<dbReference type="FunCoup" id="A0A1D2VNH4">
    <property type="interactions" value="256"/>
</dbReference>
<dbReference type="OrthoDB" id="185373at2759"/>
<dbReference type="GeneID" id="30968507"/>
<dbReference type="Proteomes" id="UP000095038">
    <property type="component" value="Unassembled WGS sequence"/>
</dbReference>
<dbReference type="InterPro" id="IPR013888">
    <property type="entry name" value="RNase_P_Rpm2_mt"/>
</dbReference>
<dbReference type="InParanoid" id="A0A1D2VNH4"/>
<dbReference type="Pfam" id="PF08579">
    <property type="entry name" value="RPM2"/>
    <property type="match status" value="1"/>
</dbReference>
<sequence length="1153" mass="133919">MVFKPFANFSRNSSTLRNSSSTIKKTPSFFDSTFHLKNYNQLTNNDLFTSNNIKINNIKVNSTTNNNNKNNYNYNSNYPKHSTNFYNYYSISLDHISRLSLFNQVNNNLLNNNNSNNNQIDELQSSNRSIIDNELLKIKLNNSNNNNLSKYNSSLIHNNFIDNNLLLNDKLNLLPILNNINHISSQLENENDINNNTQMIVDNSFSNNSQLDNSPTISESLFQDKEPNLQQTAQQQNTINHTYNQNNLNTNNNNSKNNRNNHNLINKNILNLNYLNIQKTNNNLFLNKNNSNSASYNNSPQNNNNPLNNAAFLLDDFQLLSIPKEIKFSNSLDKSFHSSLINEINTSIQNSNYLKIYPIYQVIKRNNLPISLDLYNLVLQSLIKRNLTSETIEEKLTNLLNVYTDLISSINNFDLKPNSKTYELVLNGLLSGSLNSFKSSLDIINNNSINIKNNNNIIDNGNDYFKLAIDIFIASNLKHFHYFNQLVYDNLLIGINLFNYKFSSIDQFISFLNILNNANLNSNFVKSEIYYLSLIKYLSTLNNLSQNDLIRLNNILQNIDVDNNNNNDNNNPLNNNIDNNIPYNIQFILNLYNDFKKNSVNNLSLLNHQFEIYSILLNSLIISNQLNLSTKILDSILLSIKQKTLLNLNYTTNLNQNSNTTFNIDEKNFKNLNNVINSYIISLINLNFEKGYQIFAKFLKFNLINIDINDPNNYNNHNDIFLTFLSNLNNKTSNLDVIDNIFLNYINNNNNLLSNFKFFDDTNTNTNTNTISNSSMSNISNLSNFLLHNDNEGKIQLLMSSIFNNITFKNNNSVNNNLSNIISNYLLSILERNKNVIVNEFLTFDYDLENEYLFLSHNSELLIKNLNLNSFIKLIEYMLKNPLVYDFNQILIVLNHYTKFNAKSSSNGIIINESNNNVNNIDPNDILLNLVSNKLFLNQLKLGNKYNFPNFLDSFFFNSCISNFDLQSFYSFIENSNNNSIENNKYFGVLNVFYEYWNHSTFRNMFVNKFNNQVDNINAVANGNASVNANTNFNTNTDLETNKHELFQTFYFHSILIYELFQNLDNYYLEYNINLNFKESLNIIQNSKDCDLSKNEQNFIIQFNFLNNFKILLFDNFNKMLKAYNIKKEEFCKFFQDENVDKLDFATDVINTL</sequence>
<accession>A0A1D2VNH4</accession>
<protein>
    <submittedName>
        <fullName evidence="1">Uncharacterized protein</fullName>
    </submittedName>
</protein>
<evidence type="ECO:0000313" key="1">
    <source>
        <dbReference type="EMBL" id="ODV63146.1"/>
    </source>
</evidence>
<name>A0A1D2VNH4_9ASCO</name>
<dbReference type="AlphaFoldDB" id="A0A1D2VNH4"/>
<reference evidence="2" key="1">
    <citation type="submission" date="2016-05" db="EMBL/GenBank/DDBJ databases">
        <title>Comparative genomics of biotechnologically important yeasts.</title>
        <authorList>
            <consortium name="DOE Joint Genome Institute"/>
            <person name="Riley R."/>
            <person name="Haridas S."/>
            <person name="Wolfe K.H."/>
            <person name="Lopes M.R."/>
            <person name="Hittinger C.T."/>
            <person name="Goker M."/>
            <person name="Salamov A."/>
            <person name="Wisecaver J."/>
            <person name="Long T.M."/>
            <person name="Aerts A.L."/>
            <person name="Barry K."/>
            <person name="Choi C."/>
            <person name="Clum A."/>
            <person name="Coughlan A.Y."/>
            <person name="Deshpande S."/>
            <person name="Douglass A.P."/>
            <person name="Hanson S.J."/>
            <person name="Klenk H.-P."/>
            <person name="Labutti K."/>
            <person name="Lapidus A."/>
            <person name="Lindquist E."/>
            <person name="Lipzen A."/>
            <person name="Meier-Kolthoff J.P."/>
            <person name="Ohm R.A."/>
            <person name="Otillar R.P."/>
            <person name="Pangilinan J."/>
            <person name="Peng Y."/>
            <person name="Rokas A."/>
            <person name="Rosa C.A."/>
            <person name="Scheuner C."/>
            <person name="Sibirny A.A."/>
            <person name="Slot J.C."/>
            <person name="Stielow J.B."/>
            <person name="Sun H."/>
            <person name="Kurtzman C.P."/>
            <person name="Blackwell M."/>
            <person name="Grigoriev I.V."/>
            <person name="Jeffries T.W."/>
        </authorList>
    </citation>
    <scope>NUCLEOTIDE SEQUENCE [LARGE SCALE GENOMIC DNA]</scope>
    <source>
        <strain evidence="2">DSM 1968</strain>
    </source>
</reference>
<evidence type="ECO:0000313" key="2">
    <source>
        <dbReference type="Proteomes" id="UP000095038"/>
    </source>
</evidence>
<organism evidence="1 2">
    <name type="scientific">Ascoidea rubescens DSM 1968</name>
    <dbReference type="NCBI Taxonomy" id="1344418"/>
    <lineage>
        <taxon>Eukaryota</taxon>
        <taxon>Fungi</taxon>
        <taxon>Dikarya</taxon>
        <taxon>Ascomycota</taxon>
        <taxon>Saccharomycotina</taxon>
        <taxon>Saccharomycetes</taxon>
        <taxon>Ascoideaceae</taxon>
        <taxon>Ascoidea</taxon>
    </lineage>
</organism>
<dbReference type="EMBL" id="KV454476">
    <property type="protein sequence ID" value="ODV63146.1"/>
    <property type="molecule type" value="Genomic_DNA"/>
</dbReference>
<dbReference type="STRING" id="1344418.A0A1D2VNH4"/>
<proteinExistence type="predicted"/>